<dbReference type="PANTHER" id="PTHR43736:SF1">
    <property type="entry name" value="DIHYDRONEOPTERIN TRIPHOSPHATE DIPHOSPHATASE"/>
    <property type="match status" value="1"/>
</dbReference>
<dbReference type="EMBL" id="FWFD01000007">
    <property type="protein sequence ID" value="SLM85088.1"/>
    <property type="molecule type" value="Genomic_DNA"/>
</dbReference>
<keyword evidence="3" id="KW-0378">Hydrolase</keyword>
<accession>A0A1X6WLF1</accession>
<name>A0A1X6WLF1_9ENTE</name>
<proteinExistence type="inferred from homology"/>
<dbReference type="PANTHER" id="PTHR43736">
    <property type="entry name" value="ADP-RIBOSE PYROPHOSPHATASE"/>
    <property type="match status" value="1"/>
</dbReference>
<evidence type="ECO:0000313" key="4">
    <source>
        <dbReference type="Proteomes" id="UP000195918"/>
    </source>
</evidence>
<dbReference type="RefSeq" id="WP_086950728.1">
    <property type="nucleotide sequence ID" value="NZ_FWFD01000007.1"/>
</dbReference>
<dbReference type="Gene3D" id="3.90.79.10">
    <property type="entry name" value="Nucleoside Triphosphate Pyrophosphohydrolase"/>
    <property type="match status" value="1"/>
</dbReference>
<dbReference type="OrthoDB" id="9787880at2"/>
<sequence length="189" mass="21936">MRTNLINELELYQAFNEQEEMDRKIILNALLSEPLIFERSELTKHITSSAWVVNPEKTKVLMAYHNIYDSWAWLGGHADGEEDLLKVALKEVAEESGLKEIKPLNQAIFSLEVLTVDGHVKKDIYVPSHLHLNITYLIEANEQEVLIIKEDENSDVAWFNLDEAIEASNEVWFRDNVYKKLNSKLRKLK</sequence>
<evidence type="ECO:0000256" key="1">
    <source>
        <dbReference type="ARBA" id="ARBA00005582"/>
    </source>
</evidence>
<organism evidence="3 4">
    <name type="scientific">Vagococcus fluvialis bH819</name>
    <dbReference type="NCBI Taxonomy" id="1255619"/>
    <lineage>
        <taxon>Bacteria</taxon>
        <taxon>Bacillati</taxon>
        <taxon>Bacillota</taxon>
        <taxon>Bacilli</taxon>
        <taxon>Lactobacillales</taxon>
        <taxon>Enterococcaceae</taxon>
        <taxon>Vagococcus</taxon>
    </lineage>
</organism>
<dbReference type="CDD" id="cd03674">
    <property type="entry name" value="NUDIX_Hydrolase"/>
    <property type="match status" value="1"/>
</dbReference>
<protein>
    <submittedName>
        <fullName evidence="3">Adenosylhomocysteinase</fullName>
        <ecNumber evidence="3">3.3.1.1</ecNumber>
    </submittedName>
</protein>
<dbReference type="Pfam" id="PF00293">
    <property type="entry name" value="NUDIX"/>
    <property type="match status" value="1"/>
</dbReference>
<comment type="similarity">
    <text evidence="1">Belongs to the Nudix hydrolase family.</text>
</comment>
<dbReference type="AlphaFoldDB" id="A0A1X6WLF1"/>
<dbReference type="InterPro" id="IPR000086">
    <property type="entry name" value="NUDIX_hydrolase_dom"/>
</dbReference>
<dbReference type="SUPFAM" id="SSF55811">
    <property type="entry name" value="Nudix"/>
    <property type="match status" value="1"/>
</dbReference>
<dbReference type="InterPro" id="IPR015797">
    <property type="entry name" value="NUDIX_hydrolase-like_dom_sf"/>
</dbReference>
<keyword evidence="4" id="KW-1185">Reference proteome</keyword>
<gene>
    <name evidence="3" type="ORF">FM121_03255</name>
</gene>
<dbReference type="Proteomes" id="UP000195918">
    <property type="component" value="Unassembled WGS sequence"/>
</dbReference>
<dbReference type="GO" id="GO:0016787">
    <property type="term" value="F:hydrolase activity"/>
    <property type="evidence" value="ECO:0007669"/>
    <property type="project" value="UniProtKB-KW"/>
</dbReference>
<reference evidence="4" key="1">
    <citation type="submission" date="2017-02" db="EMBL/GenBank/DDBJ databases">
        <authorList>
            <person name="Dridi B."/>
        </authorList>
    </citation>
    <scope>NUCLEOTIDE SEQUENCE [LARGE SCALE GENOMIC DNA]</scope>
    <source>
        <strain evidence="4">bH819</strain>
    </source>
</reference>
<dbReference type="EC" id="3.3.1.1" evidence="3"/>
<evidence type="ECO:0000259" key="2">
    <source>
        <dbReference type="PROSITE" id="PS51462"/>
    </source>
</evidence>
<feature type="domain" description="Nudix hydrolase" evidence="2">
    <location>
        <begin position="43"/>
        <end position="181"/>
    </location>
</feature>
<evidence type="ECO:0000313" key="3">
    <source>
        <dbReference type="EMBL" id="SLM85088.1"/>
    </source>
</evidence>
<dbReference type="PROSITE" id="PS51462">
    <property type="entry name" value="NUDIX"/>
    <property type="match status" value="1"/>
</dbReference>